<gene>
    <name evidence="1" type="ORF">BN9_118950</name>
</gene>
<comment type="caution">
    <text evidence="1">The sequence shown here is derived from an EMBL/GenBank/DDBJ whole genome shotgun (WGS) entry which is preliminary data.</text>
</comment>
<dbReference type="Proteomes" id="UP000053237">
    <property type="component" value="Unassembled WGS sequence"/>
</dbReference>
<dbReference type="EMBL" id="CAIX01000436">
    <property type="protein sequence ID" value="CCI10884.1"/>
    <property type="molecule type" value="Genomic_DNA"/>
</dbReference>
<accession>A0A024FW51</accession>
<sequence length="97" mass="11320">MSHFNKHWWLQRPRPVESQHEVSDFSEKIRRLDRRHQAMNPHQQILLTAALGSLDNSKTFLVQEPAVLDLPLGEIRLCLSMLKVNLNPSRNVDNARE</sequence>
<evidence type="ECO:0000313" key="1">
    <source>
        <dbReference type="EMBL" id="CCI10884.1"/>
    </source>
</evidence>
<dbReference type="InParanoid" id="A0A024FW51"/>
<name>A0A024FW51_9STRA</name>
<protein>
    <submittedName>
        <fullName evidence="1">Uncharacterized protein</fullName>
    </submittedName>
</protein>
<proteinExistence type="predicted"/>
<evidence type="ECO:0000313" key="2">
    <source>
        <dbReference type="Proteomes" id="UP000053237"/>
    </source>
</evidence>
<organism evidence="1 2">
    <name type="scientific">Albugo candida</name>
    <dbReference type="NCBI Taxonomy" id="65357"/>
    <lineage>
        <taxon>Eukaryota</taxon>
        <taxon>Sar</taxon>
        <taxon>Stramenopiles</taxon>
        <taxon>Oomycota</taxon>
        <taxon>Peronosporomycetes</taxon>
        <taxon>Albuginales</taxon>
        <taxon>Albuginaceae</taxon>
        <taxon>Albugo</taxon>
    </lineage>
</organism>
<dbReference type="AlphaFoldDB" id="A0A024FW51"/>
<reference evidence="1 2" key="1">
    <citation type="submission" date="2012-05" db="EMBL/GenBank/DDBJ databases">
        <title>Recombination and specialization in a pathogen metapopulation.</title>
        <authorList>
            <person name="Gardiner A."/>
            <person name="Kemen E."/>
            <person name="Schultz-Larsen T."/>
            <person name="MacLean D."/>
            <person name="Van Oosterhout C."/>
            <person name="Jones J.D.G."/>
        </authorList>
    </citation>
    <scope>NUCLEOTIDE SEQUENCE [LARGE SCALE GENOMIC DNA]</scope>
    <source>
        <strain evidence="1 2">Ac Nc2</strain>
    </source>
</reference>
<keyword evidence="2" id="KW-1185">Reference proteome</keyword>